<dbReference type="AlphaFoldDB" id="A0A6J7K3C3"/>
<dbReference type="EMBL" id="CAFBMK010000328">
    <property type="protein sequence ID" value="CAB4949643.1"/>
    <property type="molecule type" value="Genomic_DNA"/>
</dbReference>
<organism evidence="1">
    <name type="scientific">freshwater metagenome</name>
    <dbReference type="NCBI Taxonomy" id="449393"/>
    <lineage>
        <taxon>unclassified sequences</taxon>
        <taxon>metagenomes</taxon>
        <taxon>ecological metagenomes</taxon>
    </lineage>
</organism>
<reference evidence="1" key="1">
    <citation type="submission" date="2020-05" db="EMBL/GenBank/DDBJ databases">
        <authorList>
            <person name="Chiriac C."/>
            <person name="Salcher M."/>
            <person name="Ghai R."/>
            <person name="Kavagutti S V."/>
        </authorList>
    </citation>
    <scope>NUCLEOTIDE SEQUENCE</scope>
</reference>
<proteinExistence type="predicted"/>
<sequence length="66" mass="7534">MSAQHEDVSDIIDQLDRWAVARLWAANNDTVEIARIMRRTEAEVYGILARARDEVRALRRQGGARA</sequence>
<protein>
    <submittedName>
        <fullName evidence="1">Unannotated protein</fullName>
    </submittedName>
</protein>
<name>A0A6J7K3C3_9ZZZZ</name>
<accession>A0A6J7K3C3</accession>
<gene>
    <name evidence="1" type="ORF">UFOPK3564_03422</name>
</gene>
<evidence type="ECO:0000313" key="1">
    <source>
        <dbReference type="EMBL" id="CAB4949643.1"/>
    </source>
</evidence>